<evidence type="ECO:0000313" key="2">
    <source>
        <dbReference type="Proteomes" id="UP000318741"/>
    </source>
</evidence>
<protein>
    <recommendedName>
        <fullName evidence="3">Nickel uptake substrate-specific transmembrane region</fullName>
    </recommendedName>
</protein>
<dbReference type="Proteomes" id="UP000318741">
    <property type="component" value="Chromosome"/>
</dbReference>
<reference evidence="1 2" key="1">
    <citation type="submission" date="2019-02" db="EMBL/GenBank/DDBJ databases">
        <title>Deep-cultivation of Planctomycetes and their phenomic and genomic characterization uncovers novel biology.</title>
        <authorList>
            <person name="Wiegand S."/>
            <person name="Jogler M."/>
            <person name="Boedeker C."/>
            <person name="Pinto D."/>
            <person name="Vollmers J."/>
            <person name="Rivas-Marin E."/>
            <person name="Kohn T."/>
            <person name="Peeters S.H."/>
            <person name="Heuer A."/>
            <person name="Rast P."/>
            <person name="Oberbeckmann S."/>
            <person name="Bunk B."/>
            <person name="Jeske O."/>
            <person name="Meyerdierks A."/>
            <person name="Storesund J.E."/>
            <person name="Kallscheuer N."/>
            <person name="Luecker S."/>
            <person name="Lage O.M."/>
            <person name="Pohl T."/>
            <person name="Merkel B.J."/>
            <person name="Hornburger P."/>
            <person name="Mueller R.-W."/>
            <person name="Bruemmer F."/>
            <person name="Labrenz M."/>
            <person name="Spormann A.M."/>
            <person name="Op den Camp H."/>
            <person name="Overmann J."/>
            <person name="Amann R."/>
            <person name="Jetten M.S.M."/>
            <person name="Mascher T."/>
            <person name="Medema M.H."/>
            <person name="Devos D.P."/>
            <person name="Kaster A.-K."/>
            <person name="Ovreas L."/>
            <person name="Rohde M."/>
            <person name="Galperin M.Y."/>
            <person name="Jogler C."/>
        </authorList>
    </citation>
    <scope>NUCLEOTIDE SEQUENCE [LARGE SCALE GENOMIC DNA]</scope>
    <source>
        <strain evidence="1 2">CA12</strain>
    </source>
</reference>
<gene>
    <name evidence="1" type="ORF">CA12_27200</name>
</gene>
<dbReference type="EMBL" id="CP036265">
    <property type="protein sequence ID" value="QDT16614.1"/>
    <property type="molecule type" value="Genomic_DNA"/>
</dbReference>
<keyword evidence="2" id="KW-1185">Reference proteome</keyword>
<evidence type="ECO:0000313" key="1">
    <source>
        <dbReference type="EMBL" id="QDT16614.1"/>
    </source>
</evidence>
<evidence type="ECO:0008006" key="3">
    <source>
        <dbReference type="Google" id="ProtNLM"/>
    </source>
</evidence>
<dbReference type="AlphaFoldDB" id="A0A517PB62"/>
<sequence>MNAAARTLCALSACLLGGCGPDDGHLETYPVQGQVLVNGEPAAGCTVVFLPLDPEVSNNVRPGGLTDEEGRFELATYETGDGAPALTYGVTFRWEATDWPGRAAEEAIDPVQPVGPDRFQGALSSPSKSGVEVTVEEGENVLEPFRLDDVKLLPNSK</sequence>
<proteinExistence type="predicted"/>
<dbReference type="RefSeq" id="WP_165700748.1">
    <property type="nucleotide sequence ID" value="NZ_CP036265.1"/>
</dbReference>
<organism evidence="1 2">
    <name type="scientific">Alienimonas californiensis</name>
    <dbReference type="NCBI Taxonomy" id="2527989"/>
    <lineage>
        <taxon>Bacteria</taxon>
        <taxon>Pseudomonadati</taxon>
        <taxon>Planctomycetota</taxon>
        <taxon>Planctomycetia</taxon>
        <taxon>Planctomycetales</taxon>
        <taxon>Planctomycetaceae</taxon>
        <taxon>Alienimonas</taxon>
    </lineage>
</organism>
<dbReference type="PROSITE" id="PS51257">
    <property type="entry name" value="PROKAR_LIPOPROTEIN"/>
    <property type="match status" value="1"/>
</dbReference>
<accession>A0A517PB62</accession>
<dbReference type="KEGG" id="acaf:CA12_27200"/>
<name>A0A517PB62_9PLAN</name>